<dbReference type="GO" id="GO:0004674">
    <property type="term" value="F:protein serine/threonine kinase activity"/>
    <property type="evidence" value="ECO:0007669"/>
    <property type="project" value="TreeGrafter"/>
</dbReference>
<dbReference type="GO" id="GO:0005524">
    <property type="term" value="F:ATP binding"/>
    <property type="evidence" value="ECO:0007669"/>
    <property type="project" value="UniProtKB-KW"/>
</dbReference>
<dbReference type="InterPro" id="IPR051681">
    <property type="entry name" value="Ser/Thr_Kinases-Pseudokinases"/>
</dbReference>
<keyword evidence="3" id="KW-0418">Kinase</keyword>
<keyword evidence="2" id="KW-0547">Nucleotide-binding</keyword>
<feature type="region of interest" description="Disordered" evidence="5">
    <location>
        <begin position="779"/>
        <end position="934"/>
    </location>
</feature>
<feature type="compositionally biased region" description="Basic residues" evidence="5">
    <location>
        <begin position="676"/>
        <end position="689"/>
    </location>
</feature>
<organism evidence="7 8">
    <name type="scientific">Saxophila tyrrhenica</name>
    <dbReference type="NCBI Taxonomy" id="1690608"/>
    <lineage>
        <taxon>Eukaryota</taxon>
        <taxon>Fungi</taxon>
        <taxon>Dikarya</taxon>
        <taxon>Ascomycota</taxon>
        <taxon>Pezizomycotina</taxon>
        <taxon>Dothideomycetes</taxon>
        <taxon>Dothideomycetidae</taxon>
        <taxon>Mycosphaerellales</taxon>
        <taxon>Extremaceae</taxon>
        <taxon>Saxophila</taxon>
    </lineage>
</organism>
<gene>
    <name evidence="7" type="ORF">LTR77_010314</name>
</gene>
<dbReference type="RefSeq" id="XP_064654283.1">
    <property type="nucleotide sequence ID" value="XM_064807536.1"/>
</dbReference>
<evidence type="ECO:0000313" key="7">
    <source>
        <dbReference type="EMBL" id="KAK5163919.1"/>
    </source>
</evidence>
<dbReference type="Proteomes" id="UP001337655">
    <property type="component" value="Unassembled WGS sequence"/>
</dbReference>
<feature type="compositionally biased region" description="Low complexity" evidence="5">
    <location>
        <begin position="909"/>
        <end position="925"/>
    </location>
</feature>
<evidence type="ECO:0000256" key="4">
    <source>
        <dbReference type="ARBA" id="ARBA00022840"/>
    </source>
</evidence>
<dbReference type="PANTHER" id="PTHR44329">
    <property type="entry name" value="SERINE/THREONINE-PROTEIN KINASE TNNI3K-RELATED"/>
    <property type="match status" value="1"/>
</dbReference>
<keyword evidence="4" id="KW-0067">ATP-binding</keyword>
<dbReference type="PROSITE" id="PS50011">
    <property type="entry name" value="PROTEIN_KINASE_DOM"/>
    <property type="match status" value="1"/>
</dbReference>
<dbReference type="InterPro" id="IPR000719">
    <property type="entry name" value="Prot_kinase_dom"/>
</dbReference>
<feature type="compositionally biased region" description="Polar residues" evidence="5">
    <location>
        <begin position="653"/>
        <end position="666"/>
    </location>
</feature>
<dbReference type="InterPro" id="IPR001245">
    <property type="entry name" value="Ser-Thr/Tyr_kinase_cat_dom"/>
</dbReference>
<keyword evidence="1" id="KW-0808">Transferase</keyword>
<feature type="compositionally biased region" description="Basic and acidic residues" evidence="5">
    <location>
        <begin position="104"/>
        <end position="115"/>
    </location>
</feature>
<evidence type="ECO:0000256" key="2">
    <source>
        <dbReference type="ARBA" id="ARBA00022741"/>
    </source>
</evidence>
<reference evidence="7 8" key="1">
    <citation type="submission" date="2023-08" db="EMBL/GenBank/DDBJ databases">
        <title>Black Yeasts Isolated from many extreme environments.</title>
        <authorList>
            <person name="Coleine C."/>
            <person name="Stajich J.E."/>
            <person name="Selbmann L."/>
        </authorList>
    </citation>
    <scope>NUCLEOTIDE SEQUENCE [LARGE SCALE GENOMIC DNA]</scope>
    <source>
        <strain evidence="7 8">CCFEE 5935</strain>
    </source>
</reference>
<evidence type="ECO:0000256" key="1">
    <source>
        <dbReference type="ARBA" id="ARBA00022679"/>
    </source>
</evidence>
<dbReference type="GeneID" id="89931643"/>
<dbReference type="InterPro" id="IPR011009">
    <property type="entry name" value="Kinase-like_dom_sf"/>
</dbReference>
<protein>
    <recommendedName>
        <fullName evidence="6">Protein kinase domain-containing protein</fullName>
    </recommendedName>
</protein>
<feature type="region of interest" description="Disordered" evidence="5">
    <location>
        <begin position="1"/>
        <end position="43"/>
    </location>
</feature>
<dbReference type="CDD" id="cd00180">
    <property type="entry name" value="PKc"/>
    <property type="match status" value="1"/>
</dbReference>
<feature type="compositionally biased region" description="Low complexity" evidence="5">
    <location>
        <begin position="696"/>
        <end position="708"/>
    </location>
</feature>
<name>A0AAV9NW90_9PEZI</name>
<dbReference type="PANTHER" id="PTHR44329:SF288">
    <property type="entry name" value="MITOGEN-ACTIVATED PROTEIN KINASE KINASE KINASE 20"/>
    <property type="match status" value="1"/>
</dbReference>
<sequence length="934" mass="103541">MPYRFSFASPVNGQSDDERAQQQQEMGGAEGEPKRQRRSSLLRNIGGLWKRHLEQKDVEACPSTVAEAEQPVADLFARTRRSSLPETPPHRRAVPSLPRPQTFRRQESEKREKLLEVPPSPTERRAPMPTLASSAPDVSKLDEQVGPVSGGSETGEGDVANQRRYLPELPPLQIPPLDDFDAPYSYDGDEEEIDTALQDEYDQRWILNLSMQFRDKSNREKFFVTYAETPSNWRRLTISLDYRKAPEGSLEADLSTLHYQRDKSFRIYESIRESLAEIQYFPTVTNLKLETNPEDGQLHVHVREDANEIVQFPSIDLFGHVDVPRHRESDLEFISHLSGFVYKVRAGDKTVIKKEIPGPDNIDEFLYEVNALHALLDSPRVVDLEGLVTDESGLIVKGLLISYASQGALVDILYDYHNTSQLPWHRREKWAKQIVQGLSDIHEAGFVQGDFTLSNIVLDAADNAVIIDINRRGCPVGWEPPELGRLIDSGQRIGMCIGVKTDIYQLGMVLWALAEVVDEPERISRPLPTVLDSIPTYFRRMLESCLSERPQGRPSAKKLLHKFPASAGRAPSSGTRSVDFVVDDEEAVVHSTSTTNTTHRSDKEYIDPHLAVTLDDVNARTSRTSRRRQQVRDVSPFTTEQVTYLDPGVHDLVSSQPAESTTSYRFESSGSWVVGRRGRSPVSSRRRRSSPYARCGSISSSRTSLSRSPPRRGRRGGGSEVSEKEGELVPLPLGDKRVVALKGEVGSGGRELVHTDSGFDEQMDLEDVEQVGQGGVVLDGGEKELQQTVDEVVPSLEEKSSKPPGAGCDHEPLPPDAPATAAGEERQPRPTEPAAAAEEQITPPPPPPFEGLEELAKLLPSLLPEPAHPPAPYEEPDIDTKAPALASAPPINDRGESTPLPLPQPSLPQTPDTTPTLAITSTTLPEPQDALKRE</sequence>
<feature type="region of interest" description="Disordered" evidence="5">
    <location>
        <begin position="64"/>
        <end position="159"/>
    </location>
</feature>
<feature type="compositionally biased region" description="Low complexity" evidence="5">
    <location>
        <begin position="832"/>
        <end position="841"/>
    </location>
</feature>
<feature type="region of interest" description="Disordered" evidence="5">
    <location>
        <begin position="618"/>
        <end position="729"/>
    </location>
</feature>
<dbReference type="AlphaFoldDB" id="A0AAV9NW90"/>
<feature type="domain" description="Protein kinase" evidence="6">
    <location>
        <begin position="307"/>
        <end position="564"/>
    </location>
</feature>
<dbReference type="Gene3D" id="1.10.510.10">
    <property type="entry name" value="Transferase(Phosphotransferase) domain 1"/>
    <property type="match status" value="1"/>
</dbReference>
<evidence type="ECO:0000313" key="8">
    <source>
        <dbReference type="Proteomes" id="UP001337655"/>
    </source>
</evidence>
<dbReference type="EMBL" id="JAVRRT010000022">
    <property type="protein sequence ID" value="KAK5163919.1"/>
    <property type="molecule type" value="Genomic_DNA"/>
</dbReference>
<keyword evidence="8" id="KW-1185">Reference proteome</keyword>
<proteinExistence type="predicted"/>
<accession>A0AAV9NW90</accession>
<evidence type="ECO:0000256" key="3">
    <source>
        <dbReference type="ARBA" id="ARBA00022777"/>
    </source>
</evidence>
<dbReference type="Pfam" id="PF07714">
    <property type="entry name" value="PK_Tyr_Ser-Thr"/>
    <property type="match status" value="1"/>
</dbReference>
<evidence type="ECO:0000259" key="6">
    <source>
        <dbReference type="PROSITE" id="PS50011"/>
    </source>
</evidence>
<evidence type="ECO:0000256" key="5">
    <source>
        <dbReference type="SAM" id="MobiDB-lite"/>
    </source>
</evidence>
<comment type="caution">
    <text evidence="7">The sequence shown here is derived from an EMBL/GenBank/DDBJ whole genome shotgun (WGS) entry which is preliminary data.</text>
</comment>
<dbReference type="SUPFAM" id="SSF56112">
    <property type="entry name" value="Protein kinase-like (PK-like)"/>
    <property type="match status" value="1"/>
</dbReference>